<evidence type="ECO:0000313" key="4">
    <source>
        <dbReference type="EMBL" id="CAL1543984.1"/>
    </source>
</evidence>
<evidence type="ECO:0000259" key="3">
    <source>
        <dbReference type="PROSITE" id="PS50853"/>
    </source>
</evidence>
<protein>
    <recommendedName>
        <fullName evidence="3">Fibronectin type-III domain-containing protein</fullName>
    </recommendedName>
</protein>
<keyword evidence="2" id="KW-0812">Transmembrane</keyword>
<dbReference type="PANTHER" id="PTHR44170:SF6">
    <property type="entry name" value="CONTACTIN"/>
    <property type="match status" value="1"/>
</dbReference>
<dbReference type="AlphaFoldDB" id="A0AAV2ICM8"/>
<dbReference type="InterPro" id="IPR036116">
    <property type="entry name" value="FN3_sf"/>
</dbReference>
<dbReference type="Gene3D" id="2.60.40.10">
    <property type="entry name" value="Immunoglobulins"/>
    <property type="match status" value="1"/>
</dbReference>
<keyword evidence="2" id="KW-0472">Membrane</keyword>
<gene>
    <name evidence="4" type="ORF">GSLYS_00017497001</name>
</gene>
<dbReference type="EMBL" id="CAXITT010000587">
    <property type="protein sequence ID" value="CAL1543984.1"/>
    <property type="molecule type" value="Genomic_DNA"/>
</dbReference>
<sequence length="817" mass="92357">MCLRLFTILWIDISFGLLVFNVCYGSLRQCKHCDKVLFQRTVVQGSKFEIPLCWQSKDYTIYYTAIDNNYFVKVNSNESNVWLASRANVRGHIGDQVIVFMINRLNVNDFKCYLVKFHPYGKRITIHVNLTKSETSLTTVQESTTRGSTVPAFTVAESTITESTITESTNINKFESVCEDDWQFIEKRCVKLFSGNSWSEAVTTCQEAGAKLTNGLFNRSVYKQDKPTWINTKNGTKCYLQKKKNISSEKGCNTFRNKYFCEKNVGVGGKCESTWQHVGDKCIQYFGEQTWTRAFNHCQNISADLTHGTLDYELYSEGSSQTWINKSDGSLCSLMQKNVYTEKTIPCNTSRNFFCEKFQDTPNVTHFNLQTYSEGVDISKQDLLKRSLVLISVDQQATSLMFTCNASGAHNVTIMNGEKIKATGNNSVTHQQSFEQTRCFESAEYSCVARNNFGVSKFSKNIQGTCKFRIQSFFASPKKSDVEKLFIAEVNDTGVTFQCTTNRVFESFLKILHKGNKLADTDTANVLYTIPQVQCRDMGEYVCKAEDVRKRAFQEEKIQLAVSNCEAQLCSSIDQSKPIKAKVHDNVTVSFCLTMYQETFEQPKLYLNETVIEQTELFNRYSWSLGFYGHLNKTINLHIQNIKPEDFGVQYINVEFNGRNTSLVLDIQAEGPPLCPTNLTIREIGSNDVIVSFRPGFNGGAEQKFSIIYKKMNETSQETHEVQTTNMDSFGRLYVTLDNLESDTTYEFRVTSTNRFGLQIEESGLCDVTMTGTTRTGAVSLEQQESKGDLHTGAMAVGGAAVVVIVVALVAVVIKKR</sequence>
<dbReference type="SUPFAM" id="SSF56436">
    <property type="entry name" value="C-type lectin-like"/>
    <property type="match status" value="1"/>
</dbReference>
<keyword evidence="2" id="KW-1133">Transmembrane helix</keyword>
<dbReference type="InterPro" id="IPR016187">
    <property type="entry name" value="CTDL_fold"/>
</dbReference>
<feature type="non-terminal residue" evidence="4">
    <location>
        <position position="817"/>
    </location>
</feature>
<dbReference type="PROSITE" id="PS50853">
    <property type="entry name" value="FN3"/>
    <property type="match status" value="1"/>
</dbReference>
<evidence type="ECO:0000256" key="2">
    <source>
        <dbReference type="SAM" id="Phobius"/>
    </source>
</evidence>
<dbReference type="GO" id="GO:0016020">
    <property type="term" value="C:membrane"/>
    <property type="evidence" value="ECO:0007669"/>
    <property type="project" value="UniProtKB-SubCell"/>
</dbReference>
<accession>A0AAV2ICM8</accession>
<keyword evidence="5" id="KW-1185">Reference proteome</keyword>
<dbReference type="CDD" id="cd00063">
    <property type="entry name" value="FN3"/>
    <property type="match status" value="1"/>
</dbReference>
<evidence type="ECO:0000256" key="1">
    <source>
        <dbReference type="ARBA" id="ARBA00023157"/>
    </source>
</evidence>
<dbReference type="Proteomes" id="UP001497497">
    <property type="component" value="Unassembled WGS sequence"/>
</dbReference>
<dbReference type="InterPro" id="IPR003961">
    <property type="entry name" value="FN3_dom"/>
</dbReference>
<proteinExistence type="predicted"/>
<name>A0AAV2ICM8_LYMST</name>
<reference evidence="4 5" key="1">
    <citation type="submission" date="2024-04" db="EMBL/GenBank/DDBJ databases">
        <authorList>
            <consortium name="Genoscope - CEA"/>
            <person name="William W."/>
        </authorList>
    </citation>
    <scope>NUCLEOTIDE SEQUENCE [LARGE SCALE GENOMIC DNA]</scope>
</reference>
<evidence type="ECO:0000313" key="5">
    <source>
        <dbReference type="Proteomes" id="UP001497497"/>
    </source>
</evidence>
<dbReference type="GO" id="GO:0098609">
    <property type="term" value="P:cell-cell adhesion"/>
    <property type="evidence" value="ECO:0007669"/>
    <property type="project" value="TreeGrafter"/>
</dbReference>
<dbReference type="SMART" id="SM00060">
    <property type="entry name" value="FN3"/>
    <property type="match status" value="1"/>
</dbReference>
<dbReference type="PANTHER" id="PTHR44170">
    <property type="entry name" value="PROTEIN SIDEKICK"/>
    <property type="match status" value="1"/>
</dbReference>
<dbReference type="InterPro" id="IPR013783">
    <property type="entry name" value="Ig-like_fold"/>
</dbReference>
<dbReference type="SUPFAM" id="SSF49265">
    <property type="entry name" value="Fibronectin type III"/>
    <property type="match status" value="1"/>
</dbReference>
<keyword evidence="1" id="KW-1015">Disulfide bond</keyword>
<comment type="caution">
    <text evidence="4">The sequence shown here is derived from an EMBL/GenBank/DDBJ whole genome shotgun (WGS) entry which is preliminary data.</text>
</comment>
<feature type="domain" description="Fibronectin type-III" evidence="3">
    <location>
        <begin position="675"/>
        <end position="777"/>
    </location>
</feature>
<feature type="transmembrane region" description="Helical" evidence="2">
    <location>
        <begin position="793"/>
        <end position="814"/>
    </location>
</feature>
<organism evidence="4 5">
    <name type="scientific">Lymnaea stagnalis</name>
    <name type="common">Great pond snail</name>
    <name type="synonym">Helix stagnalis</name>
    <dbReference type="NCBI Taxonomy" id="6523"/>
    <lineage>
        <taxon>Eukaryota</taxon>
        <taxon>Metazoa</taxon>
        <taxon>Spiralia</taxon>
        <taxon>Lophotrochozoa</taxon>
        <taxon>Mollusca</taxon>
        <taxon>Gastropoda</taxon>
        <taxon>Heterobranchia</taxon>
        <taxon>Euthyneura</taxon>
        <taxon>Panpulmonata</taxon>
        <taxon>Hygrophila</taxon>
        <taxon>Lymnaeoidea</taxon>
        <taxon>Lymnaeidae</taxon>
        <taxon>Lymnaea</taxon>
    </lineage>
</organism>
<dbReference type="Pfam" id="PF00041">
    <property type="entry name" value="fn3"/>
    <property type="match status" value="1"/>
</dbReference>